<feature type="compositionally biased region" description="Acidic residues" evidence="9">
    <location>
        <begin position="841"/>
        <end position="882"/>
    </location>
</feature>
<dbReference type="Pfam" id="PF00498">
    <property type="entry name" value="FHA"/>
    <property type="match status" value="1"/>
</dbReference>
<keyword evidence="5 8" id="KW-0067">ATP-binding</keyword>
<dbReference type="PANTHER" id="PTHR24348">
    <property type="entry name" value="SERINE/THREONINE-PROTEIN KINASE UNC-51-RELATED"/>
    <property type="match status" value="1"/>
</dbReference>
<dbReference type="PROSITE" id="PS50011">
    <property type="entry name" value="PROTEIN_KINASE_DOM"/>
    <property type="match status" value="1"/>
</dbReference>
<dbReference type="SMART" id="SM00220">
    <property type="entry name" value="S_TKc"/>
    <property type="match status" value="1"/>
</dbReference>
<evidence type="ECO:0000256" key="8">
    <source>
        <dbReference type="PROSITE-ProRule" id="PRU10141"/>
    </source>
</evidence>
<dbReference type="InterPro" id="IPR008984">
    <property type="entry name" value="SMAD_FHA_dom_sf"/>
</dbReference>
<reference evidence="12 13" key="1">
    <citation type="journal article" date="2016" name="Genome Biol. Evol.">
        <title>Divergent and convergent evolution of fungal pathogenicity.</title>
        <authorList>
            <person name="Shang Y."/>
            <person name="Xiao G."/>
            <person name="Zheng P."/>
            <person name="Cen K."/>
            <person name="Zhan S."/>
            <person name="Wang C."/>
        </authorList>
    </citation>
    <scope>NUCLEOTIDE SEQUENCE [LARGE SCALE GENOMIC DNA]</scope>
    <source>
        <strain evidence="12 13">RCEF 264</strain>
    </source>
</reference>
<evidence type="ECO:0000256" key="3">
    <source>
        <dbReference type="ARBA" id="ARBA00022448"/>
    </source>
</evidence>
<dbReference type="SUPFAM" id="SSF56112">
    <property type="entry name" value="Protein kinase-like (PK-like)"/>
    <property type="match status" value="1"/>
</dbReference>
<gene>
    <name evidence="12" type="ORF">SPI_01443</name>
</gene>
<dbReference type="InterPro" id="IPR045269">
    <property type="entry name" value="Atg1-like"/>
</dbReference>
<keyword evidence="6" id="KW-0072">Autophagy</keyword>
<dbReference type="InterPro" id="IPR000253">
    <property type="entry name" value="FHA_dom"/>
</dbReference>
<dbReference type="GO" id="GO:0004674">
    <property type="term" value="F:protein serine/threonine kinase activity"/>
    <property type="evidence" value="ECO:0007669"/>
    <property type="project" value="InterPro"/>
</dbReference>
<evidence type="ECO:0000259" key="11">
    <source>
        <dbReference type="PROSITE" id="PS50011"/>
    </source>
</evidence>
<dbReference type="GO" id="GO:0003677">
    <property type="term" value="F:DNA binding"/>
    <property type="evidence" value="ECO:0007669"/>
    <property type="project" value="InterPro"/>
</dbReference>
<organism evidence="12 13">
    <name type="scientific">Niveomyces insectorum RCEF 264</name>
    <dbReference type="NCBI Taxonomy" id="1081102"/>
    <lineage>
        <taxon>Eukaryota</taxon>
        <taxon>Fungi</taxon>
        <taxon>Dikarya</taxon>
        <taxon>Ascomycota</taxon>
        <taxon>Pezizomycotina</taxon>
        <taxon>Sordariomycetes</taxon>
        <taxon>Hypocreomycetidae</taxon>
        <taxon>Hypocreales</taxon>
        <taxon>Cordycipitaceae</taxon>
        <taxon>Niveomyces</taxon>
    </lineage>
</organism>
<dbReference type="OrthoDB" id="4935649at2759"/>
<protein>
    <recommendedName>
        <fullName evidence="7">Autophagy-related protein 1</fullName>
    </recommendedName>
</protein>
<name>A0A167YYZ9_9HYPO</name>
<dbReference type="STRING" id="1081102.A0A167YYZ9"/>
<evidence type="ECO:0000256" key="2">
    <source>
        <dbReference type="ARBA" id="ARBA00005575"/>
    </source>
</evidence>
<feature type="region of interest" description="Disordered" evidence="9">
    <location>
        <begin position="519"/>
        <end position="615"/>
    </location>
</feature>
<dbReference type="InterPro" id="IPR011009">
    <property type="entry name" value="Kinase-like_dom_sf"/>
</dbReference>
<dbReference type="AlphaFoldDB" id="A0A167YYZ9"/>
<feature type="domain" description="Protein kinase" evidence="11">
    <location>
        <begin position="204"/>
        <end position="457"/>
    </location>
</feature>
<proteinExistence type="inferred from homology"/>
<dbReference type="Proteomes" id="UP000076874">
    <property type="component" value="Unassembled WGS sequence"/>
</dbReference>
<evidence type="ECO:0000256" key="6">
    <source>
        <dbReference type="ARBA" id="ARBA00023006"/>
    </source>
</evidence>
<evidence type="ECO:0000256" key="9">
    <source>
        <dbReference type="SAM" id="MobiDB-lite"/>
    </source>
</evidence>
<evidence type="ECO:0000259" key="10">
    <source>
        <dbReference type="PROSITE" id="PS50006"/>
    </source>
</evidence>
<dbReference type="EMBL" id="AZHD01000002">
    <property type="protein sequence ID" value="OAA66867.1"/>
    <property type="molecule type" value="Genomic_DNA"/>
</dbReference>
<dbReference type="InterPro" id="IPR000719">
    <property type="entry name" value="Prot_kinase_dom"/>
</dbReference>
<dbReference type="GO" id="GO:0034045">
    <property type="term" value="C:phagophore assembly site membrane"/>
    <property type="evidence" value="ECO:0007669"/>
    <property type="project" value="UniProtKB-SubCell"/>
</dbReference>
<evidence type="ECO:0000256" key="1">
    <source>
        <dbReference type="ARBA" id="ARBA00004623"/>
    </source>
</evidence>
<dbReference type="InterPro" id="IPR036887">
    <property type="entry name" value="HTH_APSES_sf"/>
</dbReference>
<dbReference type="Gene3D" id="1.10.510.10">
    <property type="entry name" value="Transferase(Phosphotransferase) domain 1"/>
    <property type="match status" value="1"/>
</dbReference>
<evidence type="ECO:0000313" key="13">
    <source>
        <dbReference type="Proteomes" id="UP000076874"/>
    </source>
</evidence>
<dbReference type="SUPFAM" id="SSF49879">
    <property type="entry name" value="SMAD/FHA domain"/>
    <property type="match status" value="1"/>
</dbReference>
<keyword evidence="12" id="KW-0808">Transferase</keyword>
<feature type="compositionally biased region" description="Acidic residues" evidence="9">
    <location>
        <begin position="578"/>
        <end position="594"/>
    </location>
</feature>
<dbReference type="InterPro" id="IPR017441">
    <property type="entry name" value="Protein_kinase_ATP_BS"/>
</dbReference>
<feature type="region of interest" description="Disordered" evidence="9">
    <location>
        <begin position="33"/>
        <end position="60"/>
    </location>
</feature>
<dbReference type="SUPFAM" id="SSF54616">
    <property type="entry name" value="DNA-binding domain of Mlu1-box binding protein MBP1"/>
    <property type="match status" value="1"/>
</dbReference>
<dbReference type="GO" id="GO:0005524">
    <property type="term" value="F:ATP binding"/>
    <property type="evidence" value="ECO:0007669"/>
    <property type="project" value="UniProtKB-UniRule"/>
</dbReference>
<evidence type="ECO:0000313" key="12">
    <source>
        <dbReference type="EMBL" id="OAA66867.1"/>
    </source>
</evidence>
<dbReference type="PROSITE" id="PS00107">
    <property type="entry name" value="PROTEIN_KINASE_ATP"/>
    <property type="match status" value="1"/>
</dbReference>
<dbReference type="Pfam" id="PF00069">
    <property type="entry name" value="Pkinase"/>
    <property type="match status" value="1"/>
</dbReference>
<feature type="binding site" evidence="8">
    <location>
        <position position="233"/>
    </location>
    <ligand>
        <name>ATP</name>
        <dbReference type="ChEBI" id="CHEBI:30616"/>
    </ligand>
</feature>
<dbReference type="Gene3D" id="2.60.200.20">
    <property type="match status" value="1"/>
</dbReference>
<feature type="compositionally biased region" description="Basic residues" evidence="9">
    <location>
        <begin position="543"/>
        <end position="552"/>
    </location>
</feature>
<dbReference type="CDD" id="cd00060">
    <property type="entry name" value="FHA"/>
    <property type="match status" value="1"/>
</dbReference>
<keyword evidence="4 8" id="KW-0547">Nucleotide-binding</keyword>
<dbReference type="GO" id="GO:0010506">
    <property type="term" value="P:regulation of autophagy"/>
    <property type="evidence" value="ECO:0007669"/>
    <property type="project" value="InterPro"/>
</dbReference>
<accession>A0A167YYZ9</accession>
<comment type="similarity">
    <text evidence="2">Belongs to the protein kinase superfamily. CAMK Ser/Thr protein kinase family. CHEK2 subfamily.</text>
</comment>
<keyword evidence="12" id="KW-0418">Kinase</keyword>
<dbReference type="Gene3D" id="3.10.260.10">
    <property type="entry name" value="Transcription regulator HTH, APSES-type DNA-binding domain"/>
    <property type="match status" value="1"/>
</dbReference>
<feature type="region of interest" description="Disordered" evidence="9">
    <location>
        <begin position="464"/>
        <end position="484"/>
    </location>
</feature>
<dbReference type="PROSITE" id="PS50006">
    <property type="entry name" value="FHA_DOMAIN"/>
    <property type="match status" value="1"/>
</dbReference>
<dbReference type="PROSITE" id="PS00108">
    <property type="entry name" value="PROTEIN_KINASE_ST"/>
    <property type="match status" value="1"/>
</dbReference>
<evidence type="ECO:0000256" key="7">
    <source>
        <dbReference type="ARBA" id="ARBA00030237"/>
    </source>
</evidence>
<comment type="caution">
    <text evidence="12">The sequence shown here is derived from an EMBL/GenBank/DDBJ whole genome shotgun (WGS) entry which is preliminary data.</text>
</comment>
<evidence type="ECO:0000256" key="4">
    <source>
        <dbReference type="ARBA" id="ARBA00022741"/>
    </source>
</evidence>
<keyword evidence="13" id="KW-1185">Reference proteome</keyword>
<feature type="region of interest" description="Disordered" evidence="9">
    <location>
        <begin position="832"/>
        <end position="912"/>
    </location>
</feature>
<feature type="domain" description="FHA" evidence="10">
    <location>
        <begin position="79"/>
        <end position="130"/>
    </location>
</feature>
<dbReference type="GO" id="GO:0006914">
    <property type="term" value="P:autophagy"/>
    <property type="evidence" value="ECO:0007669"/>
    <property type="project" value="UniProtKB-KW"/>
</dbReference>
<keyword evidence="3" id="KW-0813">Transport</keyword>
<dbReference type="InterPro" id="IPR008271">
    <property type="entry name" value="Ser/Thr_kinase_AS"/>
</dbReference>
<evidence type="ECO:0000256" key="5">
    <source>
        <dbReference type="ARBA" id="ARBA00022840"/>
    </source>
</evidence>
<comment type="subcellular location">
    <subcellularLocation>
        <location evidence="1">Preautophagosomal structure membrane</location>
        <topology evidence="1">Peripheral membrane protein</topology>
    </subcellularLocation>
</comment>
<sequence>MAEDSIICVIEGSEWLTEAEHNERFVWDEARTYEEDVGDSQQPNSVREEHGTPAPNWSDPAPVLRITTKHKPKAPELGFLFGRDANTCDVLLNGPGISDWQFAIQINWRWGTIVLKNYSRHGTRVSMHLLKEDVQLKSTRLLHHFETVEAWLGGNVHVCIKRYNDPTDWADYCRTQWKEIPSLAQFNFEPAIETTNASRRPAAYVQGKRLGKGAYAQVYQAIDKYTGQVFAMKLYDKPRQARWQEPQILESLRHRHIVQYISYSRLAHGPAELIMEYVKGPTLHDVLESSNGYPALQTTQVRDLLRQLLRAVGYLHDHAVTHRDLKPANIMIAQQEPIQIKLVDFGEATSQMHFDTFCGTPAYSAPEVVERRNPCSNKVDVFSVGVIALELLFGLPKPPDVGRARERAPKLWLNAILQKRTSLVSLATTAAEFVCRMLSEDPNERPSASESLDHRYFHDVLPVVRPTEQGPPPESRANIPPTAGLVPGFCERREGGEHVEGDPYAYRNDVHTRAGAAADVPDTASWSHSSVYSEAEEASSSRRQTKRHKRTHTASENWHEEPNNVAGPSHPNGFLSDGSEESDTEEIYQEDEIRDPEHAGREGAPSPGTSLSRHRRRQLLVGDRVVSLRENDHYLNILELCAAAKITNMARLKVVQLLQDRGVVSQRHGQPWVPYEDGCFLAQRLGLDLQPLLLDVTEDGVDDRHAGGNNNRPWVPDLRGNYLLLPRPLPRAYRVLWWHDEAIVYVPRDQTVNATQLVRALGLAKGRLQAYLSRHPSISRTVLRAAGGPQQGTYMPLQDAQRLCRVLGLDPEPVQTMAEACGLDLCPGTGELATSRREDDAGTDESEGIGENDEVEESESDEGNQDVDDVHDDDNVDDDNDEQQTTTAAAADRRERHPHRNIPLAGGETGTD</sequence>